<evidence type="ECO:0000313" key="2">
    <source>
        <dbReference type="Proteomes" id="UP000279259"/>
    </source>
</evidence>
<keyword evidence="2" id="KW-1185">Reference proteome</keyword>
<accession>A0A427XTH5</accession>
<comment type="caution">
    <text evidence="1">The sequence shown here is derived from an EMBL/GenBank/DDBJ whole genome shotgun (WGS) entry which is preliminary data.</text>
</comment>
<reference evidence="1 2" key="1">
    <citation type="submission" date="2018-11" db="EMBL/GenBank/DDBJ databases">
        <title>Genome sequence of Saitozyma podzolica DSM 27192.</title>
        <authorList>
            <person name="Aliyu H."/>
            <person name="Gorte O."/>
            <person name="Ochsenreither K."/>
        </authorList>
    </citation>
    <scope>NUCLEOTIDE SEQUENCE [LARGE SCALE GENOMIC DNA]</scope>
    <source>
        <strain evidence="1 2">DSM 27192</strain>
    </source>
</reference>
<dbReference type="AlphaFoldDB" id="A0A427XTH5"/>
<sequence length="338" mass="37186">MSASREVLRQKFLDASWKAEVNSCVTSELDNLKQLLEAAPKSIDDVSEVLNSLELGGYWKDDHQSLSRLLAVFTRDVPVDVPSQTVTDSLHLGGFDPAAYVEAHAEEDSGDEPESAQQSMETFKQTLGEVRKHIAGLRDVINSQYPYYSTMDDAVACATAYRMAAGPLLNQFKIISAKAKESQSFEQQSSSSFLNQDWTDAEATTQHTMITKLITRLGYEREILRKMRGSVGWAKSEEGRTEAGKWGVNHSKTVERLGELMTYPSIRVTNQSQQQQSLTGLAAGADDATVLLLKKLKALNTANAELHDAELLRLLTKYAERTSLFTAAAAESTQGGSV</sequence>
<organism evidence="1 2">
    <name type="scientific">Saitozyma podzolica</name>
    <dbReference type="NCBI Taxonomy" id="1890683"/>
    <lineage>
        <taxon>Eukaryota</taxon>
        <taxon>Fungi</taxon>
        <taxon>Dikarya</taxon>
        <taxon>Basidiomycota</taxon>
        <taxon>Agaricomycotina</taxon>
        <taxon>Tremellomycetes</taxon>
        <taxon>Tremellales</taxon>
        <taxon>Trimorphomycetaceae</taxon>
        <taxon>Saitozyma</taxon>
    </lineage>
</organism>
<protein>
    <submittedName>
        <fullName evidence="1">Uncharacterized protein</fullName>
    </submittedName>
</protein>
<dbReference type="OrthoDB" id="10349082at2759"/>
<dbReference type="Proteomes" id="UP000279259">
    <property type="component" value="Unassembled WGS sequence"/>
</dbReference>
<dbReference type="EMBL" id="RSCD01000028">
    <property type="protein sequence ID" value="RSH82140.1"/>
    <property type="molecule type" value="Genomic_DNA"/>
</dbReference>
<name>A0A427XTH5_9TREE</name>
<evidence type="ECO:0000313" key="1">
    <source>
        <dbReference type="EMBL" id="RSH82140.1"/>
    </source>
</evidence>
<proteinExistence type="predicted"/>
<gene>
    <name evidence="1" type="ORF">EHS25_006073</name>
</gene>